<keyword evidence="1" id="KW-1133">Transmembrane helix</keyword>
<organism evidence="2 3">
    <name type="scientific">Clostridium simiarum</name>
    <dbReference type="NCBI Taxonomy" id="2841506"/>
    <lineage>
        <taxon>Bacteria</taxon>
        <taxon>Bacillati</taxon>
        <taxon>Bacillota</taxon>
        <taxon>Clostridia</taxon>
        <taxon>Eubacteriales</taxon>
        <taxon>Clostridiaceae</taxon>
        <taxon>Clostridium</taxon>
    </lineage>
</organism>
<evidence type="ECO:0000313" key="2">
    <source>
        <dbReference type="EMBL" id="MBU5591195.1"/>
    </source>
</evidence>
<feature type="transmembrane region" description="Helical" evidence="1">
    <location>
        <begin position="7"/>
        <end position="24"/>
    </location>
</feature>
<accession>A0ABS6EY97</accession>
<protein>
    <submittedName>
        <fullName evidence="2">Uncharacterized protein</fullName>
    </submittedName>
</protein>
<comment type="caution">
    <text evidence="2">The sequence shown here is derived from an EMBL/GenBank/DDBJ whole genome shotgun (WGS) entry which is preliminary data.</text>
</comment>
<evidence type="ECO:0000313" key="3">
    <source>
        <dbReference type="Proteomes" id="UP000736583"/>
    </source>
</evidence>
<feature type="transmembrane region" description="Helical" evidence="1">
    <location>
        <begin position="30"/>
        <end position="50"/>
    </location>
</feature>
<dbReference type="EMBL" id="JAHLQL010000001">
    <property type="protein sequence ID" value="MBU5591195.1"/>
    <property type="molecule type" value="Genomic_DNA"/>
</dbReference>
<keyword evidence="1" id="KW-0812">Transmembrane</keyword>
<name>A0ABS6EY97_9CLOT</name>
<proteinExistence type="predicted"/>
<sequence>MKKKLDNLLFFVIGFIFSQIWRYLLKDTNIPSFFKWLIGIIIIVFLFVFINKIKIFKNNKQ</sequence>
<evidence type="ECO:0000256" key="1">
    <source>
        <dbReference type="SAM" id="Phobius"/>
    </source>
</evidence>
<dbReference type="Proteomes" id="UP000736583">
    <property type="component" value="Unassembled WGS sequence"/>
</dbReference>
<keyword evidence="1" id="KW-0472">Membrane</keyword>
<keyword evidence="3" id="KW-1185">Reference proteome</keyword>
<dbReference type="RefSeq" id="WP_216456209.1">
    <property type="nucleotide sequence ID" value="NZ_JAHLQL010000001.1"/>
</dbReference>
<reference evidence="2 3" key="1">
    <citation type="submission" date="2021-06" db="EMBL/GenBank/DDBJ databases">
        <authorList>
            <person name="Sun Q."/>
            <person name="Li D."/>
        </authorList>
    </citation>
    <scope>NUCLEOTIDE SEQUENCE [LARGE SCALE GENOMIC DNA]</scope>
    <source>
        <strain evidence="2 3">MSJ-4</strain>
    </source>
</reference>
<gene>
    <name evidence="2" type="ORF">KQI89_05405</name>
</gene>